<evidence type="ECO:0000259" key="4">
    <source>
        <dbReference type="Pfam" id="PF24883"/>
    </source>
</evidence>
<sequence>EKILKWLNPPDCTINFQVADDKRTGGTGQWILDHPEYIKWKQSPNVLWIQGKAGSGKTILTTTIIRDLEQGAPENVWYHYFDSRDNTDQKSTFRGYLLSFLLRVGANSIGIHPALKKLFDKCSRQGLSGSSPTVKDLAMVLKEVFVTVNWGYIVLDAMDECSEPSKVLGWLQDLPKQYYILFTSRYRSEGEISRECLEILLDSKNAKIDEDIAIYLKENIKQYKFERDLRAEVINTLKEKAQGQFRWVDCQLRALEDCGGIPRTVREALADLPEDLEQTYNQAMNRTVKKRTRKDAHNILLWLLYSFEPLTVEMIKEILAIDLKNSSVEKANGTNAQIYVIIDSTLVAVDIHSNVQLAHASVKEFLINQYNSSHTTESFLINELLAHKMIAQTCIIYLMEIMQSIDRGGVEWVIGDYPLGKYAVTSWIRHVKHVECKDNQSDLYHKIGEFVTSGMPSFQKWVQVYKRTVWIERAWDGWGGKYGSALMYAVAVRNKVMVNVLIEKGADPNAQGGQYGHALLDAIAKEDEDIVNCLLEKGANPNAQGGQYGSALMYAIDVGNEALVNVLIEKGADLNAQGGKYDHVLLDAIDKKNEAIVNHLLEKGANPNAQGGQYGSALMYAIAVGNEAIVDILLEKGADPNTQGGRYGHVLLHAIAKKNEAIVKCLLKKGANPNAQGGRYGYALLNAIAKKNKAIGGRYGHVLFDAIAKQNEAIVNCLLEKGANPNAQGNQYGSALMYAIAVGNKAIVNLLIEKGASPNAQGGQYGHVLLDAIATKNEAIVICLLEKGANPNAQGGKYGSALMYAVAIGNEAMVNVLLEKGADPNAHGGQYGHALLGAVVKTNEAIVNCLLEKGANPNAQGGKYGSALLYAVAVRNEAIVNVLLEKGAD</sequence>
<feature type="repeat" description="ANK" evidence="2">
    <location>
        <begin position="613"/>
        <end position="645"/>
    </location>
</feature>
<evidence type="ECO:0008006" key="7">
    <source>
        <dbReference type="Google" id="ProtNLM"/>
    </source>
</evidence>
<dbReference type="Pfam" id="PF12796">
    <property type="entry name" value="Ank_2"/>
    <property type="match status" value="4"/>
</dbReference>
<dbReference type="PROSITE" id="PS50297">
    <property type="entry name" value="ANK_REP_REGION"/>
    <property type="match status" value="4"/>
</dbReference>
<evidence type="ECO:0000313" key="5">
    <source>
        <dbReference type="EMBL" id="KIK58830.1"/>
    </source>
</evidence>
<dbReference type="SUPFAM" id="SSF48403">
    <property type="entry name" value="Ankyrin repeat"/>
    <property type="match status" value="2"/>
</dbReference>
<proteinExistence type="predicted"/>
<keyword evidence="2" id="KW-0040">ANK repeat</keyword>
<reference evidence="5 6" key="1">
    <citation type="submission" date="2014-04" db="EMBL/GenBank/DDBJ databases">
        <title>Evolutionary Origins and Diversification of the Mycorrhizal Mutualists.</title>
        <authorList>
            <consortium name="DOE Joint Genome Institute"/>
            <consortium name="Mycorrhizal Genomics Consortium"/>
            <person name="Kohler A."/>
            <person name="Kuo A."/>
            <person name="Nagy L.G."/>
            <person name="Floudas D."/>
            <person name="Copeland A."/>
            <person name="Barry K.W."/>
            <person name="Cichocki N."/>
            <person name="Veneault-Fourrey C."/>
            <person name="LaButti K."/>
            <person name="Lindquist E.A."/>
            <person name="Lipzen A."/>
            <person name="Lundell T."/>
            <person name="Morin E."/>
            <person name="Murat C."/>
            <person name="Riley R."/>
            <person name="Ohm R."/>
            <person name="Sun H."/>
            <person name="Tunlid A."/>
            <person name="Henrissat B."/>
            <person name="Grigoriev I.V."/>
            <person name="Hibbett D.S."/>
            <person name="Martin F."/>
        </authorList>
    </citation>
    <scope>NUCLEOTIDE SEQUENCE [LARGE SCALE GENOMIC DNA]</scope>
    <source>
        <strain evidence="5 6">FD-317 M1</strain>
    </source>
</reference>
<dbReference type="Proteomes" id="UP000053593">
    <property type="component" value="Unassembled WGS sequence"/>
</dbReference>
<feature type="domain" description="Nephrocystin 3-like N-terminal" evidence="4">
    <location>
        <begin position="26"/>
        <end position="185"/>
    </location>
</feature>
<feature type="non-terminal residue" evidence="5">
    <location>
        <position position="889"/>
    </location>
</feature>
<dbReference type="InterPro" id="IPR002110">
    <property type="entry name" value="Ankyrin_rpt"/>
</dbReference>
<evidence type="ECO:0000256" key="2">
    <source>
        <dbReference type="PROSITE-ProRule" id="PRU00023"/>
    </source>
</evidence>
<feature type="repeat" description="ANK" evidence="2">
    <location>
        <begin position="863"/>
        <end position="889"/>
    </location>
</feature>
<feature type="repeat" description="ANK" evidence="2">
    <location>
        <begin position="797"/>
        <end position="829"/>
    </location>
</feature>
<dbReference type="InterPro" id="IPR054471">
    <property type="entry name" value="GPIID_WHD"/>
</dbReference>
<gene>
    <name evidence="5" type="ORF">GYMLUDRAFT_140091</name>
</gene>
<feature type="domain" description="GPI inositol-deacylase winged helix" evidence="3">
    <location>
        <begin position="288"/>
        <end position="372"/>
    </location>
</feature>
<dbReference type="AlphaFoldDB" id="A0A0D0B615"/>
<feature type="repeat" description="ANK" evidence="2">
    <location>
        <begin position="547"/>
        <end position="579"/>
    </location>
</feature>
<dbReference type="HOGENOM" id="CLU_000288_34_14_1"/>
<dbReference type="OrthoDB" id="4772757at2759"/>
<dbReference type="Pfam" id="PF22939">
    <property type="entry name" value="WHD_GPIID"/>
    <property type="match status" value="1"/>
</dbReference>
<evidence type="ECO:0000256" key="1">
    <source>
        <dbReference type="ARBA" id="ARBA00022737"/>
    </source>
</evidence>
<organism evidence="5 6">
    <name type="scientific">Collybiopsis luxurians FD-317 M1</name>
    <dbReference type="NCBI Taxonomy" id="944289"/>
    <lineage>
        <taxon>Eukaryota</taxon>
        <taxon>Fungi</taxon>
        <taxon>Dikarya</taxon>
        <taxon>Basidiomycota</taxon>
        <taxon>Agaricomycotina</taxon>
        <taxon>Agaricomycetes</taxon>
        <taxon>Agaricomycetidae</taxon>
        <taxon>Agaricales</taxon>
        <taxon>Marasmiineae</taxon>
        <taxon>Omphalotaceae</taxon>
        <taxon>Collybiopsis</taxon>
        <taxon>Collybiopsis luxurians</taxon>
    </lineage>
</organism>
<dbReference type="SUPFAM" id="SSF52540">
    <property type="entry name" value="P-loop containing nucleoside triphosphate hydrolases"/>
    <property type="match status" value="1"/>
</dbReference>
<dbReference type="Gene3D" id="1.25.40.20">
    <property type="entry name" value="Ankyrin repeat-containing domain"/>
    <property type="match status" value="3"/>
</dbReference>
<keyword evidence="6" id="KW-1185">Reference proteome</keyword>
<accession>A0A0D0B615</accession>
<dbReference type="InterPro" id="IPR036770">
    <property type="entry name" value="Ankyrin_rpt-contain_sf"/>
</dbReference>
<feature type="non-terminal residue" evidence="5">
    <location>
        <position position="1"/>
    </location>
</feature>
<dbReference type="InterPro" id="IPR027417">
    <property type="entry name" value="P-loop_NTPase"/>
</dbReference>
<dbReference type="Gene3D" id="3.40.50.300">
    <property type="entry name" value="P-loop containing nucleotide triphosphate hydrolases"/>
    <property type="match status" value="1"/>
</dbReference>
<dbReference type="SMART" id="SM00248">
    <property type="entry name" value="ANK"/>
    <property type="match status" value="12"/>
</dbReference>
<dbReference type="PANTHER" id="PTHR10039">
    <property type="entry name" value="AMELOGENIN"/>
    <property type="match status" value="1"/>
</dbReference>
<evidence type="ECO:0000313" key="6">
    <source>
        <dbReference type="Proteomes" id="UP000053593"/>
    </source>
</evidence>
<name>A0A0D0B615_9AGAR</name>
<protein>
    <recommendedName>
        <fullName evidence="7">NACHT domain-containing protein</fullName>
    </recommendedName>
</protein>
<dbReference type="PANTHER" id="PTHR10039:SF16">
    <property type="entry name" value="GPI INOSITOL-DEACYLASE"/>
    <property type="match status" value="1"/>
</dbReference>
<evidence type="ECO:0000259" key="3">
    <source>
        <dbReference type="Pfam" id="PF22939"/>
    </source>
</evidence>
<dbReference type="EMBL" id="KN834783">
    <property type="protein sequence ID" value="KIK58830.1"/>
    <property type="molecule type" value="Genomic_DNA"/>
</dbReference>
<feature type="repeat" description="ANK" evidence="2">
    <location>
        <begin position="731"/>
        <end position="763"/>
    </location>
</feature>
<dbReference type="Pfam" id="PF24883">
    <property type="entry name" value="NPHP3_N"/>
    <property type="match status" value="1"/>
</dbReference>
<dbReference type="InterPro" id="IPR056884">
    <property type="entry name" value="NPHP3-like_N"/>
</dbReference>
<dbReference type="PROSITE" id="PS50088">
    <property type="entry name" value="ANK_REPEAT"/>
    <property type="match status" value="5"/>
</dbReference>
<keyword evidence="1" id="KW-0677">Repeat</keyword>